<protein>
    <submittedName>
        <fullName evidence="1">Uncharacterized protein</fullName>
    </submittedName>
</protein>
<proteinExistence type="predicted"/>
<dbReference type="EMBL" id="HACM01001175">
    <property type="protein sequence ID" value="CRZ01617.1"/>
    <property type="molecule type" value="Transcribed_RNA"/>
</dbReference>
<organism evidence="1">
    <name type="scientific">Spongospora subterranea</name>
    <dbReference type="NCBI Taxonomy" id="70186"/>
    <lineage>
        <taxon>Eukaryota</taxon>
        <taxon>Sar</taxon>
        <taxon>Rhizaria</taxon>
        <taxon>Endomyxa</taxon>
        <taxon>Phytomyxea</taxon>
        <taxon>Plasmodiophorida</taxon>
        <taxon>Plasmodiophoridae</taxon>
        <taxon>Spongospora</taxon>
    </lineage>
</organism>
<sequence>DRLHLVCLPDLPFRMPRLVFPIIGRRCKTAGLETWPRPSSNLLEHVKNVSRLMDILQSRGYKHHLLCEQLFAEINSHPRRELVPTRLLSAMIHLRLQLRQDDDALEIARNGPSVLLLPIAKFKLKRGMVDNAIDLLRHVPPALVDQQTVHSAMRALARQGRLSDILKWYKWYKFGHDSYMLDIVVRASLQCSRHRFAWAWVSYALRRSIVPHSSTLLTLYRCSVVPVGLRPPSTLSTLPAAPAVTLQLISAFIVACGINNGGADDAHTLSIAEDVWLLALITTRQPPSTILECLPRRFSPGFPEIVLQLLILHYPECQDLISRVLRESPCSTRTLNILLHSFRLKNDLTAALSLLDNSRVPIDLCTINTLMTPSATLGNSLRTFRLWKGSTDICDHYTISILALACGRDANRGRGARLALMAYALSYRLPSHLPPMFAIPSILIALELANMSDIARMFFDELTTKRGVVPDMALFNTVNNIRFYRSRLINI</sequence>
<name>A0A0H5QIZ0_9EUKA</name>
<dbReference type="AlphaFoldDB" id="A0A0H5QIZ0"/>
<accession>A0A0H5QIZ0</accession>
<feature type="non-terminal residue" evidence="1">
    <location>
        <position position="1"/>
    </location>
</feature>
<evidence type="ECO:0000313" key="1">
    <source>
        <dbReference type="EMBL" id="CRZ01617.1"/>
    </source>
</evidence>
<reference evidence="1" key="1">
    <citation type="submission" date="2015-04" db="EMBL/GenBank/DDBJ databases">
        <title>The genome sequence of the plant pathogenic Rhizarian Plasmodiophora brassicae reveals insights in its biotrophic life cycle and the origin of chitin synthesis.</title>
        <authorList>
            <person name="Schwelm A."/>
            <person name="Fogelqvist J."/>
            <person name="Knaust A."/>
            <person name="Julke S."/>
            <person name="Lilja T."/>
            <person name="Dhandapani V."/>
            <person name="Bonilla-Rosso G."/>
            <person name="Karlsson M."/>
            <person name="Shevchenko A."/>
            <person name="Choi S.R."/>
            <person name="Kim H.G."/>
            <person name="Park J.Y."/>
            <person name="Lim Y.P."/>
            <person name="Ludwig-Muller J."/>
            <person name="Dixelius C."/>
        </authorList>
    </citation>
    <scope>NUCLEOTIDE SEQUENCE</scope>
    <source>
        <tissue evidence="1">Potato root galls</tissue>
    </source>
</reference>